<evidence type="ECO:0000256" key="3">
    <source>
        <dbReference type="SAM" id="MobiDB-lite"/>
    </source>
</evidence>
<dbReference type="CDD" id="cd13180">
    <property type="entry name" value="RanBD_RanBP3"/>
    <property type="match status" value="1"/>
</dbReference>
<organism evidence="5 6">
    <name type="scientific">Rhizopus microsporus</name>
    <dbReference type="NCBI Taxonomy" id="58291"/>
    <lineage>
        <taxon>Eukaryota</taxon>
        <taxon>Fungi</taxon>
        <taxon>Fungi incertae sedis</taxon>
        <taxon>Mucoromycota</taxon>
        <taxon>Mucoromycotina</taxon>
        <taxon>Mucoromycetes</taxon>
        <taxon>Mucorales</taxon>
        <taxon>Mucorineae</taxon>
        <taxon>Rhizopodaceae</taxon>
        <taxon>Rhizopus</taxon>
    </lineage>
</organism>
<feature type="compositionally biased region" description="Low complexity" evidence="3">
    <location>
        <begin position="215"/>
        <end position="233"/>
    </location>
</feature>
<dbReference type="SUPFAM" id="SSF48371">
    <property type="entry name" value="ARM repeat"/>
    <property type="match status" value="1"/>
</dbReference>
<proteinExistence type="inferred from homology"/>
<dbReference type="InterPro" id="IPR019442">
    <property type="entry name" value="THADA/TRM732_DUF2428"/>
</dbReference>
<evidence type="ECO:0000256" key="1">
    <source>
        <dbReference type="ARBA" id="ARBA00010409"/>
    </source>
</evidence>
<feature type="region of interest" description="Disordered" evidence="3">
    <location>
        <begin position="200"/>
        <end position="233"/>
    </location>
</feature>
<dbReference type="VEuPathDB" id="FungiDB:BCV72DRAFT_109569"/>
<feature type="compositionally biased region" description="Basic and acidic residues" evidence="3">
    <location>
        <begin position="141"/>
        <end position="154"/>
    </location>
</feature>
<reference evidence="5 6" key="1">
    <citation type="journal article" date="2016" name="Proc. Natl. Acad. Sci. U.S.A.">
        <title>Lipid metabolic changes in an early divergent fungus govern the establishment of a mutualistic symbiosis with endobacteria.</title>
        <authorList>
            <person name="Lastovetsky O.A."/>
            <person name="Gaspar M.L."/>
            <person name="Mondo S.J."/>
            <person name="LaButti K.M."/>
            <person name="Sandor L."/>
            <person name="Grigoriev I.V."/>
            <person name="Henry S.A."/>
            <person name="Pawlowska T.E."/>
        </authorList>
    </citation>
    <scope>NUCLEOTIDE SEQUENCE [LARGE SCALE GENOMIC DNA]</scope>
    <source>
        <strain evidence="5 6">ATCC 11559</strain>
    </source>
</reference>
<dbReference type="InterPro" id="IPR056842">
    <property type="entry name" value="THADA-like_TPR_C"/>
</dbReference>
<dbReference type="Pfam" id="PF10350">
    <property type="entry name" value="DUF2428"/>
    <property type="match status" value="1"/>
</dbReference>
<dbReference type="Gene3D" id="2.30.29.30">
    <property type="entry name" value="Pleckstrin-homology domain (PH domain)/Phosphotyrosine-binding domain (PTB)"/>
    <property type="match status" value="1"/>
</dbReference>
<evidence type="ECO:0000313" key="5">
    <source>
        <dbReference type="EMBL" id="ORE21954.1"/>
    </source>
</evidence>
<dbReference type="GO" id="GO:0030488">
    <property type="term" value="P:tRNA methylation"/>
    <property type="evidence" value="ECO:0007669"/>
    <property type="project" value="TreeGrafter"/>
</dbReference>
<dbReference type="PROSITE" id="PS50196">
    <property type="entry name" value="RANBD1"/>
    <property type="match status" value="1"/>
</dbReference>
<protein>
    <recommendedName>
        <fullName evidence="4">RanBD1 domain-containing protein</fullName>
    </recommendedName>
</protein>
<feature type="domain" description="RanBD1" evidence="4">
    <location>
        <begin position="298"/>
        <end position="385"/>
    </location>
</feature>
<keyword evidence="2" id="KW-0819">tRNA processing</keyword>
<dbReference type="PANTHER" id="PTHR14387">
    <property type="entry name" value="THADA/DEATH RECEPTOR INTERACTING PROTEIN"/>
    <property type="match status" value="1"/>
</dbReference>
<evidence type="ECO:0000259" key="4">
    <source>
        <dbReference type="PROSITE" id="PS50196"/>
    </source>
</evidence>
<feature type="compositionally biased region" description="Polar residues" evidence="3">
    <location>
        <begin position="61"/>
        <end position="80"/>
    </location>
</feature>
<dbReference type="VEuPathDB" id="FungiDB:BCV72DRAFT_335226"/>
<dbReference type="InterPro" id="IPR051954">
    <property type="entry name" value="tRNA_methyltransferase_THADA"/>
</dbReference>
<sequence>MSSPPESMIETEESAMNKKRGRAQSVEPAFVETIDEKEDVQENVPSVTATKKTKRDEEDNGTPSVSTIRRNMKEMSTTDNDPSDDRTIDTNNNQKDKDLDVPKEEKQVKTATENKVAVQFGGKNDDDDWGEFAEEESPSESNKKEDNTTAEKPKYAFGASSGFGTKGWAATHQTIPTTTKPAFGGFSNFGFGGFKAAAATTTNNGSKESSDSKEQTQSTLASTTATTAKTTTTTSPFASFAKATVSPFMAAAAAANASSSLKNVSPSSTSNTNGNDDDTEKELKSEGEEDEDNSFGKEPKVKVPGITQKAEVKTGEEDEHTIFQTKAKLLILDGPSGNWKERGVGTFRINVKEENKSTPQTRLVMRTDSVYRLILNLLLFEGMKVFIMQEKFVRFAGFEKTTKEDGTSDTKLNYLNFLFNPLMDNKDTGPVRLPKVLFNSWAALVDKYFEAHPNDKPIAPVIPLQRLISLGNAPWNKQVACIKESAKLLQKLLDQPSETELDQVRHLVDPIASLGYFAAQENLSRRMFVPMIESCAKYLKDSFFKSYYTKYIMDKTTEPCFEDKPLSQKALTIYAMSKYPLGQQVIADYFYETLEYMTNGLQNARDQIRNMKNSAKTLNTSADQFLGDIEFISKTILVLFSRQLQAGPELFKKAEAGLKDDHELMLLSRVVRILLDICLDTSSYSKECNQVAGMAIGAFLNLANNAETTRDLVLDCFFTNTKTAETEKIISTLDISDMFVRFTETQCWQGRDAPIIFILRGLSSSLRKEVILLDCPPELCFIDPLKGQSFKNLNEIIFFSIDLFCQTPNLDASCKVVVFESMATWLQQTKEIMECNKEKHIIDSISGPIHSKNMDRLIYYVWDHWDDPIDSIQHKVRSIFELVLSLMQIKSNFYNQDHTYNEFLHHLLKNMINMDWHKKVKYALLNMLVEKVETDTFLKVKPRLIEKCLQAMDSLILCPQITYFLLTFLYRRIQDTIPGHEKFNGHNGKVKYDSNSKHAVDEWIALWALPLLQSLTSSFELVRKNVSGFLLQPLFKVSSQSFWFLVNILQDVHDSRWKEGKFDPRFRLNAFIAVLKSARALDIIDGNAYTSEPTLEKTKIPIDVLKLAVHHSDPQVRIDVLGLLCESRKATAEVTFIELDMVKMFLPLNMNSTAPEFRQQMCAHLTKLWVRLRGNLYSQYRAYKLSETKDAKKGASDATDIMARIEQGRSFLFWLCDFISDSLYPGASYQRVATALRMLSILVKTFGVTELPPIEGFTDRQPEFPFQLPLATARLSKLLINVFMNPYDFNRVQAFDILNQFPSPLPGIESKLDVQNLLWWGLNNVVSTRANESDSGAMVFRLIFKKYVVHLGFDLNPEQGKLHESKFNEKTSAAVIFTERLLDLLERQVAIAKSNLLLAAQQHPMHGTLLALQYVFSELDYRSDTVQKHFVDWKRVHKRAVCLIKEACDAALDVLSDPSPEGNLPLNYQETDDMDEQLLDESLDDTASGPKHQIILSCCWRAVKEASSLLQVMISNVPITSQDATHTIFTLEDLVDAGELFHGLLTNIRHRGAFSSVYPAYVSLNMKLLAVKDLSISQLPSRWLQNDLDGLTSSNISITRRSAGLPLCILAVLSSEQSIKRELLASAMKQLMALASQEPPKDADQRIDLPQVHAYNIMRSIFMDSKLGNHVLEYVSNGFSLAISGFSSFSWAIRNCSVMLFSTLLQRTFGTKKTKDEHSHVNTLTGREFFVRFPDLHPYLLKELKVAVEHLLNNPTAASVHPGLYPMLTLLSRMKPSLEKEDEQDNVLAPFIPLVMPCAASAIYKTREMAARALVPLVHDVNGVITQLMELGDNLTQNQIHGRLLQVKFILHGHFYSSSAKPQVFTQFIQLVPSVILKSLELLEKGRFCHMNGALLLSIIAEFFFDTTWMTFGDKDKELTKELLQSSTSSFAELQLTAVSICQKIISNSQLHGIGAYLLRQAAANIVLLNALNRPDHDIDDVLYLIEDRDYEVRLLALEKLLTHFKKREANKDGSCLSTRLHHILAQRTFEGEDYQNCYVNAAKLLLTLQPVTPYPVSNSKFTIQQYWHKLVDNIAEKRPLSIKESVLPLLGSLLEQIYHMGDKEWAQHCLAVWSNFISLYSQKEMSLPLREAAVKSIKHASKFLFSQEQSMNTARDAKVAVLISITQLLQDDDVDVRMDTAQIVSDALHLQSPVHHERALELVNRYLIENFGSCHSLKAALNTALANEESLKTIWENEFSKTKALFAKENPNIYKEELIDVQLAKVDLDILCMTSDVALDVEKIKTLCDQLGVFAKSVRSMSTTFMQHGPYGITSTLNLFLAVYKAILALHVQIGLLGNTEQSTATDSLMPLLEELSRHLSSIQENWVHPLIWQLLHGKEGLLPELLYVLKYRGGRTSFTNMFLLGPDTKHYKKQ</sequence>
<dbReference type="GO" id="GO:0005829">
    <property type="term" value="C:cytosol"/>
    <property type="evidence" value="ECO:0007669"/>
    <property type="project" value="TreeGrafter"/>
</dbReference>
<dbReference type="EMBL" id="KV921272">
    <property type="protein sequence ID" value="ORE21954.1"/>
    <property type="molecule type" value="Genomic_DNA"/>
</dbReference>
<dbReference type="InterPro" id="IPR000156">
    <property type="entry name" value="Ran_bind_dom"/>
</dbReference>
<dbReference type="PANTHER" id="PTHR14387:SF0">
    <property type="entry name" value="DUF2428 DOMAIN-CONTAINING PROTEIN"/>
    <property type="match status" value="1"/>
</dbReference>
<comment type="similarity">
    <text evidence="1">Belongs to the THADA family.</text>
</comment>
<dbReference type="OMA" id="MNSTAPE"/>
<evidence type="ECO:0000256" key="2">
    <source>
        <dbReference type="ARBA" id="ARBA00022694"/>
    </source>
</evidence>
<feature type="compositionally biased region" description="Polar residues" evidence="3">
    <location>
        <begin position="261"/>
        <end position="274"/>
    </location>
</feature>
<gene>
    <name evidence="5" type="ORF">BCV71DRAFT_247756</name>
</gene>
<dbReference type="InterPro" id="IPR016024">
    <property type="entry name" value="ARM-type_fold"/>
</dbReference>
<name>A0A1X0SCC6_RHIZD</name>
<dbReference type="SUPFAM" id="SSF50729">
    <property type="entry name" value="PH domain-like"/>
    <property type="match status" value="1"/>
</dbReference>
<dbReference type="SMART" id="SM00160">
    <property type="entry name" value="RanBD"/>
    <property type="match status" value="1"/>
</dbReference>
<feature type="compositionally biased region" description="Basic and acidic residues" evidence="3">
    <location>
        <begin position="83"/>
        <end position="108"/>
    </location>
</feature>
<dbReference type="Proteomes" id="UP000242381">
    <property type="component" value="Unassembled WGS sequence"/>
</dbReference>
<feature type="compositionally biased region" description="Acidic residues" evidence="3">
    <location>
        <begin position="125"/>
        <end position="138"/>
    </location>
</feature>
<accession>A0A1X0SCC6</accession>
<feature type="region of interest" description="Disordered" evidence="3">
    <location>
        <begin position="258"/>
        <end position="318"/>
    </location>
</feature>
<dbReference type="InterPro" id="IPR056843">
    <property type="entry name" value="THADA-like_TPR"/>
</dbReference>
<dbReference type="Pfam" id="PF00638">
    <property type="entry name" value="Ran_BP1"/>
    <property type="match status" value="1"/>
</dbReference>
<dbReference type="Pfam" id="PF25151">
    <property type="entry name" value="TPR_Trm732_C"/>
    <property type="match status" value="1"/>
</dbReference>
<feature type="region of interest" description="Disordered" evidence="3">
    <location>
        <begin position="1"/>
        <end position="158"/>
    </location>
</feature>
<dbReference type="InterPro" id="IPR011993">
    <property type="entry name" value="PH-like_dom_sf"/>
</dbReference>
<evidence type="ECO:0000313" key="6">
    <source>
        <dbReference type="Proteomes" id="UP000242381"/>
    </source>
</evidence>
<dbReference type="Pfam" id="PF25150">
    <property type="entry name" value="TPR_Trm732"/>
    <property type="match status" value="1"/>
</dbReference>